<comment type="catalytic activity">
    <reaction evidence="3">
        <text>[protein]-L-glutamate 5-O-methyl ester + H2O = L-glutamyl-[protein] + methanol + H(+)</text>
        <dbReference type="Rhea" id="RHEA:23236"/>
        <dbReference type="Rhea" id="RHEA-COMP:10208"/>
        <dbReference type="Rhea" id="RHEA-COMP:10311"/>
        <dbReference type="ChEBI" id="CHEBI:15377"/>
        <dbReference type="ChEBI" id="CHEBI:15378"/>
        <dbReference type="ChEBI" id="CHEBI:17790"/>
        <dbReference type="ChEBI" id="CHEBI:29973"/>
        <dbReference type="ChEBI" id="CHEBI:82795"/>
        <dbReference type="EC" id="3.1.1.61"/>
    </reaction>
</comment>
<evidence type="ECO:0000313" key="6">
    <source>
        <dbReference type="EMBL" id="OAD21746.1"/>
    </source>
</evidence>
<gene>
    <name evidence="6" type="ORF">THIOM_002481</name>
</gene>
<evidence type="ECO:0000259" key="5">
    <source>
        <dbReference type="PROSITE" id="PS50122"/>
    </source>
</evidence>
<dbReference type="CDD" id="cd16434">
    <property type="entry name" value="CheB-CheR_fusion"/>
    <property type="match status" value="1"/>
</dbReference>
<feature type="domain" description="CheB-type methylesterase" evidence="5">
    <location>
        <begin position="1"/>
        <end position="103"/>
    </location>
</feature>
<comment type="caution">
    <text evidence="4">Lacks conserved residue(s) required for the propagation of feature annotation.</text>
</comment>
<dbReference type="Pfam" id="PF01339">
    <property type="entry name" value="CheB_methylest"/>
    <property type="match status" value="1"/>
</dbReference>
<dbReference type="PROSITE" id="PS50122">
    <property type="entry name" value="CHEB"/>
    <property type="match status" value="1"/>
</dbReference>
<dbReference type="PANTHER" id="PTHR42872">
    <property type="entry name" value="PROTEIN-GLUTAMATE METHYLESTERASE/PROTEIN-GLUTAMINE GLUTAMINASE"/>
    <property type="match status" value="1"/>
</dbReference>
<evidence type="ECO:0000256" key="1">
    <source>
        <dbReference type="ARBA" id="ARBA00022801"/>
    </source>
</evidence>
<comment type="caution">
    <text evidence="6">The sequence shown here is derived from an EMBL/GenBank/DDBJ whole genome shotgun (WGS) entry which is preliminary data.</text>
</comment>
<evidence type="ECO:0000313" key="7">
    <source>
        <dbReference type="Proteomes" id="UP000076962"/>
    </source>
</evidence>
<dbReference type="Proteomes" id="UP000076962">
    <property type="component" value="Unassembled WGS sequence"/>
</dbReference>
<dbReference type="GO" id="GO:0005737">
    <property type="term" value="C:cytoplasm"/>
    <property type="evidence" value="ECO:0007669"/>
    <property type="project" value="InterPro"/>
</dbReference>
<evidence type="ECO:0000256" key="2">
    <source>
        <dbReference type="ARBA" id="ARBA00039140"/>
    </source>
</evidence>
<organism evidence="6 7">
    <name type="scientific">Candidatus Thiomargarita nelsonii</name>
    <dbReference type="NCBI Taxonomy" id="1003181"/>
    <lineage>
        <taxon>Bacteria</taxon>
        <taxon>Pseudomonadati</taxon>
        <taxon>Pseudomonadota</taxon>
        <taxon>Gammaproteobacteria</taxon>
        <taxon>Thiotrichales</taxon>
        <taxon>Thiotrichaceae</taxon>
        <taxon>Thiomargarita</taxon>
    </lineage>
</organism>
<dbReference type="EMBL" id="LUTY01001420">
    <property type="protein sequence ID" value="OAD21746.1"/>
    <property type="molecule type" value="Genomic_DNA"/>
</dbReference>
<dbReference type="PATRIC" id="fig|1003181.4.peg.3407"/>
<reference evidence="6 7" key="1">
    <citation type="submission" date="2016-05" db="EMBL/GenBank/DDBJ databases">
        <title>Single-cell genome of chain-forming Candidatus Thiomargarita nelsonii and comparison to other large sulfur-oxidizing bacteria.</title>
        <authorList>
            <person name="Winkel M."/>
            <person name="Salman V."/>
            <person name="Woyke T."/>
            <person name="Schulz-Vogt H."/>
            <person name="Richter M."/>
            <person name="Flood B."/>
            <person name="Bailey J."/>
            <person name="Amann R."/>
            <person name="Mussmann M."/>
        </authorList>
    </citation>
    <scope>NUCLEOTIDE SEQUENCE [LARGE SCALE GENOMIC DNA]</scope>
    <source>
        <strain evidence="6 7">THI036</strain>
    </source>
</reference>
<evidence type="ECO:0000256" key="4">
    <source>
        <dbReference type="PROSITE-ProRule" id="PRU00050"/>
    </source>
</evidence>
<dbReference type="PANTHER" id="PTHR42872:SF6">
    <property type="entry name" value="PROTEIN-GLUTAMATE METHYLESTERASE_PROTEIN-GLUTAMINE GLUTAMINASE"/>
    <property type="match status" value="1"/>
</dbReference>
<protein>
    <recommendedName>
        <fullName evidence="2">protein-glutamate methylesterase</fullName>
        <ecNumber evidence="2">3.1.1.61</ecNumber>
    </recommendedName>
</protein>
<sequence>MSHFPVVGIGASAGGLDALKKFFSTIPKDSGMAFVLILHLDPNHESLMADLLARYTVLKVLQAEDKMPLECNFVYVIPPNKYLTIQKGVLHLSEPCGLRMPIDYFFRSLAEEQQEKAIVKRTRIVAIKIKHLRRLF</sequence>
<name>A0A176S1D4_9GAMM</name>
<accession>A0A176S1D4</accession>
<dbReference type="Gene3D" id="3.40.50.180">
    <property type="entry name" value="Methylesterase CheB, C-terminal domain"/>
    <property type="match status" value="1"/>
</dbReference>
<dbReference type="AlphaFoldDB" id="A0A176S1D4"/>
<dbReference type="GO" id="GO:0008984">
    <property type="term" value="F:protein-glutamate methylesterase activity"/>
    <property type="evidence" value="ECO:0007669"/>
    <property type="project" value="UniProtKB-EC"/>
</dbReference>
<dbReference type="InterPro" id="IPR000673">
    <property type="entry name" value="Sig_transdc_resp-reg_Me-estase"/>
</dbReference>
<dbReference type="InterPro" id="IPR035909">
    <property type="entry name" value="CheB_C"/>
</dbReference>
<dbReference type="GO" id="GO:0000156">
    <property type="term" value="F:phosphorelay response regulator activity"/>
    <property type="evidence" value="ECO:0007669"/>
    <property type="project" value="InterPro"/>
</dbReference>
<evidence type="ECO:0000256" key="3">
    <source>
        <dbReference type="ARBA" id="ARBA00048267"/>
    </source>
</evidence>
<keyword evidence="7" id="KW-1185">Reference proteome</keyword>
<dbReference type="GO" id="GO:0006935">
    <property type="term" value="P:chemotaxis"/>
    <property type="evidence" value="ECO:0007669"/>
    <property type="project" value="InterPro"/>
</dbReference>
<keyword evidence="1 6" id="KW-0378">Hydrolase</keyword>
<dbReference type="SUPFAM" id="SSF52738">
    <property type="entry name" value="Methylesterase CheB, C-terminal domain"/>
    <property type="match status" value="1"/>
</dbReference>
<proteinExistence type="predicted"/>
<feature type="non-terminal residue" evidence="6">
    <location>
        <position position="136"/>
    </location>
</feature>
<dbReference type="EC" id="3.1.1.61" evidence="2"/>